<dbReference type="InterPro" id="IPR036168">
    <property type="entry name" value="AP2_Mu_C_sf"/>
</dbReference>
<gene>
    <name evidence="6" type="ORF">PACLA_8A034181</name>
</gene>
<reference evidence="6" key="1">
    <citation type="submission" date="2020-04" db="EMBL/GenBank/DDBJ databases">
        <authorList>
            <person name="Alioto T."/>
            <person name="Alioto T."/>
            <person name="Gomez Garrido J."/>
        </authorList>
    </citation>
    <scope>NUCLEOTIDE SEQUENCE</scope>
    <source>
        <strain evidence="6">A484AB</strain>
    </source>
</reference>
<evidence type="ECO:0000259" key="5">
    <source>
        <dbReference type="PROSITE" id="PS51072"/>
    </source>
</evidence>
<proteinExistence type="predicted"/>
<keyword evidence="4" id="KW-0472">Membrane</keyword>
<dbReference type="GO" id="GO:0016192">
    <property type="term" value="P:vesicle-mediated transport"/>
    <property type="evidence" value="ECO:0007669"/>
    <property type="project" value="InterPro"/>
</dbReference>
<dbReference type="InterPro" id="IPR028565">
    <property type="entry name" value="MHD"/>
</dbReference>
<evidence type="ECO:0000256" key="2">
    <source>
        <dbReference type="ARBA" id="ARBA00022448"/>
    </source>
</evidence>
<dbReference type="Proteomes" id="UP001152795">
    <property type="component" value="Unassembled WGS sequence"/>
</dbReference>
<dbReference type="PROSITE" id="PS51072">
    <property type="entry name" value="MHD"/>
    <property type="match status" value="1"/>
</dbReference>
<evidence type="ECO:0000313" key="6">
    <source>
        <dbReference type="EMBL" id="CAB4019403.1"/>
    </source>
</evidence>
<dbReference type="GO" id="GO:0006886">
    <property type="term" value="P:intracellular protein transport"/>
    <property type="evidence" value="ECO:0007669"/>
    <property type="project" value="InterPro"/>
</dbReference>
<dbReference type="SUPFAM" id="SSF49447">
    <property type="entry name" value="Second domain of Mu2 adaptin subunit (ap50) of ap2 adaptor"/>
    <property type="match status" value="1"/>
</dbReference>
<dbReference type="GO" id="GO:0012505">
    <property type="term" value="C:endomembrane system"/>
    <property type="evidence" value="ECO:0007669"/>
    <property type="project" value="UniProtKB-SubCell"/>
</dbReference>
<sequence>LNMCFINPRVLEDVSFHPCLRFRRWESERILSFVPPDGRFRLISYNVSTGVHMLPLYAKPRVLFQEGGTGRFELTIGTKQAMGKNVEKVVVTVPFPKQVLNVNLTQSVGTYSFDPIKKELTWEIGKMQAQNPTPNIKGNISLQSGVPPPEESPTIFLDFKISAYAASGLKVSRLDIYGEKYKPFKGVKYYTTAGRYQIRT</sequence>
<dbReference type="PANTHER" id="PTHR10529">
    <property type="entry name" value="AP COMPLEX SUBUNIT MU"/>
    <property type="match status" value="1"/>
</dbReference>
<dbReference type="OrthoDB" id="6016823at2759"/>
<dbReference type="CDD" id="cd09252">
    <property type="entry name" value="AP-3_Mu3_Cterm"/>
    <property type="match status" value="1"/>
</dbReference>
<dbReference type="PRINTS" id="PR00314">
    <property type="entry name" value="CLATHRINADPT"/>
</dbReference>
<evidence type="ECO:0000313" key="7">
    <source>
        <dbReference type="Proteomes" id="UP001152795"/>
    </source>
</evidence>
<feature type="domain" description="MHD" evidence="5">
    <location>
        <begin position="1"/>
        <end position="199"/>
    </location>
</feature>
<comment type="subcellular location">
    <subcellularLocation>
        <location evidence="1">Endomembrane system</location>
    </subcellularLocation>
</comment>
<dbReference type="Gene3D" id="2.60.40.1170">
    <property type="entry name" value="Mu homology domain, subdomain B"/>
    <property type="match status" value="1"/>
</dbReference>
<evidence type="ECO:0000256" key="1">
    <source>
        <dbReference type="ARBA" id="ARBA00004308"/>
    </source>
</evidence>
<feature type="non-terminal residue" evidence="6">
    <location>
        <position position="1"/>
    </location>
</feature>
<keyword evidence="7" id="KW-1185">Reference proteome</keyword>
<name>A0A6S7IPB9_PARCT</name>
<comment type="caution">
    <text evidence="6">The sequence shown here is derived from an EMBL/GenBank/DDBJ whole genome shotgun (WGS) entry which is preliminary data.</text>
</comment>
<dbReference type="InterPro" id="IPR001392">
    <property type="entry name" value="Clathrin_mu"/>
</dbReference>
<organism evidence="6 7">
    <name type="scientific">Paramuricea clavata</name>
    <name type="common">Red gorgonian</name>
    <name type="synonym">Violescent sea-whip</name>
    <dbReference type="NCBI Taxonomy" id="317549"/>
    <lineage>
        <taxon>Eukaryota</taxon>
        <taxon>Metazoa</taxon>
        <taxon>Cnidaria</taxon>
        <taxon>Anthozoa</taxon>
        <taxon>Octocorallia</taxon>
        <taxon>Malacalcyonacea</taxon>
        <taxon>Plexauridae</taxon>
        <taxon>Paramuricea</taxon>
    </lineage>
</organism>
<protein>
    <submittedName>
        <fullName evidence="6">AP-3 complex subunit mu-1</fullName>
    </submittedName>
</protein>
<keyword evidence="2" id="KW-0813">Transport</keyword>
<dbReference type="EMBL" id="CACRXK020010437">
    <property type="protein sequence ID" value="CAB4019403.1"/>
    <property type="molecule type" value="Genomic_DNA"/>
</dbReference>
<dbReference type="Pfam" id="PF00928">
    <property type="entry name" value="Adap_comp_sub"/>
    <property type="match status" value="1"/>
</dbReference>
<evidence type="ECO:0000256" key="3">
    <source>
        <dbReference type="ARBA" id="ARBA00022927"/>
    </source>
</evidence>
<dbReference type="InterPro" id="IPR050431">
    <property type="entry name" value="Adaptor_comp_med_subunit"/>
</dbReference>
<keyword evidence="3" id="KW-0653">Protein transport</keyword>
<accession>A0A6S7IPB9</accession>
<evidence type="ECO:0000256" key="4">
    <source>
        <dbReference type="ARBA" id="ARBA00023136"/>
    </source>
</evidence>
<dbReference type="GO" id="GO:0030131">
    <property type="term" value="C:clathrin adaptor complex"/>
    <property type="evidence" value="ECO:0007669"/>
    <property type="project" value="InterPro"/>
</dbReference>
<dbReference type="AlphaFoldDB" id="A0A6S7IPB9"/>